<dbReference type="Gene3D" id="3.40.1390.10">
    <property type="entry name" value="MurE/MurF, N-terminal domain"/>
    <property type="match status" value="1"/>
</dbReference>
<keyword evidence="3 7" id="KW-0808">Transferase</keyword>
<keyword evidence="6 7" id="KW-0012">Acyltransferase</keyword>
<dbReference type="NCBIfam" id="NF002060">
    <property type="entry name" value="PRK00892.1"/>
    <property type="match status" value="1"/>
</dbReference>
<dbReference type="UniPathway" id="UPA00973"/>
<reference evidence="9 10" key="1">
    <citation type="submission" date="2014-03" db="EMBL/GenBank/DDBJ databases">
        <title>The genomes of two eusocial bee gut symbionts.</title>
        <authorList>
            <person name="Kwong W.K."/>
            <person name="Engel P."/>
            <person name="Koch H."/>
            <person name="Moran N.A."/>
        </authorList>
    </citation>
    <scope>NUCLEOTIDE SEQUENCE [LARGE SCALE GENOMIC DNA]</scope>
    <source>
        <strain evidence="10">wkB29</strain>
    </source>
</reference>
<dbReference type="GO" id="GO:0016020">
    <property type="term" value="C:membrane"/>
    <property type="evidence" value="ECO:0007669"/>
    <property type="project" value="GOC"/>
</dbReference>
<name>A0A066THV7_9NEIS</name>
<evidence type="ECO:0000259" key="8">
    <source>
        <dbReference type="Pfam" id="PF04613"/>
    </source>
</evidence>
<dbReference type="InterPro" id="IPR007691">
    <property type="entry name" value="LpxD"/>
</dbReference>
<dbReference type="Pfam" id="PF04613">
    <property type="entry name" value="LpxD"/>
    <property type="match status" value="1"/>
</dbReference>
<comment type="caution">
    <text evidence="9">The sequence shown here is derived from an EMBL/GenBank/DDBJ whole genome shotgun (WGS) entry which is preliminary data.</text>
</comment>
<dbReference type="EC" id="2.3.1.191" evidence="7"/>
<keyword evidence="5 7" id="KW-0443">Lipid metabolism</keyword>
<evidence type="ECO:0000256" key="7">
    <source>
        <dbReference type="HAMAP-Rule" id="MF_00523"/>
    </source>
</evidence>
<dbReference type="GO" id="GO:0009245">
    <property type="term" value="P:lipid A biosynthetic process"/>
    <property type="evidence" value="ECO:0007669"/>
    <property type="project" value="UniProtKB-UniRule"/>
</dbReference>
<comment type="function">
    <text evidence="7">Catalyzes the N-acylation of UDP-3-O-acylglucosamine using 3-hydroxyacyl-ACP as the acyl donor. Is involved in the biosynthesis of lipid A, a phosphorylated glycolipid that anchors the lipopolysaccharide to the outer membrane of the cell.</text>
</comment>
<dbReference type="OrthoDB" id="9784739at2"/>
<evidence type="ECO:0000256" key="4">
    <source>
        <dbReference type="ARBA" id="ARBA00022737"/>
    </source>
</evidence>
<evidence type="ECO:0000256" key="6">
    <source>
        <dbReference type="ARBA" id="ARBA00023315"/>
    </source>
</evidence>
<dbReference type="AlphaFoldDB" id="A0A066THV7"/>
<dbReference type="Pfam" id="PF00132">
    <property type="entry name" value="Hexapep"/>
    <property type="match status" value="1"/>
</dbReference>
<dbReference type="EMBL" id="JFZV01000008">
    <property type="protein sequence ID" value="KDN14367.1"/>
    <property type="molecule type" value="Genomic_DNA"/>
</dbReference>
<comment type="similarity">
    <text evidence="7">Belongs to the transferase hexapeptide repeat family. LpxD subfamily.</text>
</comment>
<dbReference type="Proteomes" id="UP000027170">
    <property type="component" value="Unassembled WGS sequence"/>
</dbReference>
<feature type="domain" description="UDP-3-O-[3-hydroxymyristoyl] glucosamine N-acyltransferase non-repeat region" evidence="8">
    <location>
        <begin position="23"/>
        <end position="91"/>
    </location>
</feature>
<keyword evidence="4 7" id="KW-0677">Repeat</keyword>
<dbReference type="PANTHER" id="PTHR43378:SF2">
    <property type="entry name" value="UDP-3-O-ACYLGLUCOSAMINE N-ACYLTRANSFERASE 1, MITOCHONDRIAL-RELATED"/>
    <property type="match status" value="1"/>
</dbReference>
<evidence type="ECO:0000256" key="1">
    <source>
        <dbReference type="ARBA" id="ARBA00022516"/>
    </source>
</evidence>
<evidence type="ECO:0000256" key="3">
    <source>
        <dbReference type="ARBA" id="ARBA00022679"/>
    </source>
</evidence>
<comment type="subunit">
    <text evidence="7">Homotrimer.</text>
</comment>
<dbReference type="CDD" id="cd03352">
    <property type="entry name" value="LbH_LpxD"/>
    <property type="match status" value="1"/>
</dbReference>
<dbReference type="InterPro" id="IPR001451">
    <property type="entry name" value="Hexapep"/>
</dbReference>
<dbReference type="NCBIfam" id="TIGR01853">
    <property type="entry name" value="lipid_A_lpxD"/>
    <property type="match status" value="1"/>
</dbReference>
<evidence type="ECO:0000313" key="9">
    <source>
        <dbReference type="EMBL" id="KDN14367.1"/>
    </source>
</evidence>
<organism evidence="9 10">
    <name type="scientific">Snodgrassella communis</name>
    <dbReference type="NCBI Taxonomy" id="2946699"/>
    <lineage>
        <taxon>Bacteria</taxon>
        <taxon>Pseudomonadati</taxon>
        <taxon>Pseudomonadota</taxon>
        <taxon>Betaproteobacteria</taxon>
        <taxon>Neisseriales</taxon>
        <taxon>Neisseriaceae</taxon>
        <taxon>Snodgrassella</taxon>
    </lineage>
</organism>
<evidence type="ECO:0000313" key="10">
    <source>
        <dbReference type="Proteomes" id="UP000027170"/>
    </source>
</evidence>
<comment type="catalytic activity">
    <reaction evidence="7">
        <text>a UDP-3-O-[(3R)-3-hydroxyacyl]-alpha-D-glucosamine + a (3R)-hydroxyacyl-[ACP] = a UDP-2-N,3-O-bis[(3R)-3-hydroxyacyl]-alpha-D-glucosamine + holo-[ACP] + H(+)</text>
        <dbReference type="Rhea" id="RHEA:53836"/>
        <dbReference type="Rhea" id="RHEA-COMP:9685"/>
        <dbReference type="Rhea" id="RHEA-COMP:9945"/>
        <dbReference type="ChEBI" id="CHEBI:15378"/>
        <dbReference type="ChEBI" id="CHEBI:64479"/>
        <dbReference type="ChEBI" id="CHEBI:78827"/>
        <dbReference type="ChEBI" id="CHEBI:137740"/>
        <dbReference type="ChEBI" id="CHEBI:137748"/>
        <dbReference type="EC" id="2.3.1.191"/>
    </reaction>
</comment>
<dbReference type="Gene3D" id="1.20.5.170">
    <property type="match status" value="1"/>
</dbReference>
<evidence type="ECO:0000256" key="2">
    <source>
        <dbReference type="ARBA" id="ARBA00022556"/>
    </source>
</evidence>
<dbReference type="InterPro" id="IPR011004">
    <property type="entry name" value="Trimer_LpxA-like_sf"/>
</dbReference>
<comment type="pathway">
    <text evidence="7">Bacterial outer membrane biogenesis; LPS lipid A biosynthesis.</text>
</comment>
<feature type="active site" description="Proton acceptor" evidence="7">
    <location>
        <position position="243"/>
    </location>
</feature>
<keyword evidence="1 7" id="KW-0444">Lipid biosynthesis</keyword>
<protein>
    <recommendedName>
        <fullName evidence="7">UDP-3-O-acylglucosamine N-acyltransferase</fullName>
        <ecNumber evidence="7">2.3.1.191</ecNumber>
    </recommendedName>
</protein>
<dbReference type="Gene3D" id="2.160.10.10">
    <property type="entry name" value="Hexapeptide repeat proteins"/>
    <property type="match status" value="1"/>
</dbReference>
<sequence>MAVNQITASALVEQLGGQLRGDDVTITSITSLQQAQAHDISFLSNPRLRSEAIASRAGILIVTEKSAEALAGRSLIVTDDPYLYFARVARLFHPRPQSKAAIHPSAVIAPTAQIAASCEIGAHAVIGEHCVIGENTRILAGTVIEENCTVGNDCIIHANVTIYHGCQLGNRVELHSGCVIGADGFGFAWDKQKNEWFKIVQTGCVVLGDDVEVGANTTIDRGAIENTIVEKGAKIDNQVMIGHNGKIGAHVAIVACTGIAGSTEVGDYTVIGGAAMIGGHLNIPPKTTIGAATAVSHSIKESGYYASIFPLQKHNDWVKNAAHIRHLHVMSQKIKALEHQLAELNGNSSNQQD</sequence>
<keyword evidence="2 7" id="KW-0441">Lipid A biosynthesis</keyword>
<evidence type="ECO:0000256" key="5">
    <source>
        <dbReference type="ARBA" id="ARBA00023098"/>
    </source>
</evidence>
<accession>A0A066THV7</accession>
<dbReference type="eggNOG" id="COG1044">
    <property type="taxonomic scope" value="Bacteria"/>
</dbReference>
<dbReference type="HAMAP" id="MF_00523">
    <property type="entry name" value="LpxD"/>
    <property type="match status" value="1"/>
</dbReference>
<proteinExistence type="inferred from homology"/>
<dbReference type="GO" id="GO:0016410">
    <property type="term" value="F:N-acyltransferase activity"/>
    <property type="evidence" value="ECO:0007669"/>
    <property type="project" value="InterPro"/>
</dbReference>
<dbReference type="InterPro" id="IPR020573">
    <property type="entry name" value="UDP_GlcNAc_AcTrfase_non-rep"/>
</dbReference>
<dbReference type="RefSeq" id="WP_037408021.1">
    <property type="nucleotide sequence ID" value="NZ_JFZV01000008.1"/>
</dbReference>
<dbReference type="GO" id="GO:0103118">
    <property type="term" value="F:UDP-3-O-[(3R)-3-hydroxyacyl]-glucosamine N-acyltransferase activity"/>
    <property type="evidence" value="ECO:0007669"/>
    <property type="project" value="UniProtKB-EC"/>
</dbReference>
<dbReference type="PANTHER" id="PTHR43378">
    <property type="entry name" value="UDP-3-O-ACYLGLUCOSAMINE N-ACYLTRANSFERASE"/>
    <property type="match status" value="1"/>
</dbReference>
<dbReference type="SUPFAM" id="SSF51161">
    <property type="entry name" value="Trimeric LpxA-like enzymes"/>
    <property type="match status" value="1"/>
</dbReference>
<keyword evidence="10" id="KW-1185">Reference proteome</keyword>
<gene>
    <name evidence="7" type="primary">lpxD</name>
    <name evidence="9" type="ORF">SALWKB29_1669</name>
</gene>